<dbReference type="EMBL" id="FQZE01000010">
    <property type="protein sequence ID" value="SHJ05415.1"/>
    <property type="molecule type" value="Genomic_DNA"/>
</dbReference>
<proteinExistence type="inferred from homology"/>
<protein>
    <submittedName>
        <fullName evidence="3">Nucleotide-binding universal stress protein, UspA family</fullName>
    </submittedName>
</protein>
<dbReference type="PANTHER" id="PTHR46268">
    <property type="entry name" value="STRESS RESPONSE PROTEIN NHAX"/>
    <property type="match status" value="1"/>
</dbReference>
<dbReference type="SUPFAM" id="SSF52402">
    <property type="entry name" value="Adenine nucleotide alpha hydrolases-like"/>
    <property type="match status" value="2"/>
</dbReference>
<evidence type="ECO:0000313" key="4">
    <source>
        <dbReference type="Proteomes" id="UP000184050"/>
    </source>
</evidence>
<evidence type="ECO:0000256" key="1">
    <source>
        <dbReference type="ARBA" id="ARBA00008791"/>
    </source>
</evidence>
<feature type="domain" description="UspA" evidence="2">
    <location>
        <begin position="5"/>
        <end position="139"/>
    </location>
</feature>
<evidence type="ECO:0000259" key="2">
    <source>
        <dbReference type="Pfam" id="PF00582"/>
    </source>
</evidence>
<dbReference type="STRING" id="1168035.SAMN05444280_11046"/>
<dbReference type="Gene3D" id="3.40.50.620">
    <property type="entry name" value="HUPs"/>
    <property type="match status" value="2"/>
</dbReference>
<dbReference type="InterPro" id="IPR006016">
    <property type="entry name" value="UspA"/>
</dbReference>
<dbReference type="PANTHER" id="PTHR46268:SF6">
    <property type="entry name" value="UNIVERSAL STRESS PROTEIN UP12"/>
    <property type="match status" value="1"/>
</dbReference>
<dbReference type="Pfam" id="PF00582">
    <property type="entry name" value="Usp"/>
    <property type="match status" value="2"/>
</dbReference>
<dbReference type="CDD" id="cd00293">
    <property type="entry name" value="USP-like"/>
    <property type="match status" value="2"/>
</dbReference>
<dbReference type="OrthoDB" id="1522996at2"/>
<feature type="domain" description="UspA" evidence="2">
    <location>
        <begin position="149"/>
        <end position="280"/>
    </location>
</feature>
<accession>A0A1M6G641</accession>
<gene>
    <name evidence="3" type="ORF">SAMN05444280_11046</name>
</gene>
<dbReference type="Proteomes" id="UP000184050">
    <property type="component" value="Unassembled WGS sequence"/>
</dbReference>
<organism evidence="3 4">
    <name type="scientific">Tangfeifania diversioriginum</name>
    <dbReference type="NCBI Taxonomy" id="1168035"/>
    <lineage>
        <taxon>Bacteria</taxon>
        <taxon>Pseudomonadati</taxon>
        <taxon>Bacteroidota</taxon>
        <taxon>Bacteroidia</taxon>
        <taxon>Marinilabiliales</taxon>
        <taxon>Prolixibacteraceae</taxon>
        <taxon>Tangfeifania</taxon>
    </lineage>
</organism>
<reference evidence="3 4" key="1">
    <citation type="submission" date="2016-11" db="EMBL/GenBank/DDBJ databases">
        <authorList>
            <person name="Jaros S."/>
            <person name="Januszkiewicz K."/>
            <person name="Wedrychowicz H."/>
        </authorList>
    </citation>
    <scope>NUCLEOTIDE SEQUENCE [LARGE SCALE GENOMIC DNA]</scope>
    <source>
        <strain evidence="3 4">DSM 27063</strain>
    </source>
</reference>
<dbReference type="RefSeq" id="WP_073168266.1">
    <property type="nucleotide sequence ID" value="NZ_FQZE01000010.1"/>
</dbReference>
<name>A0A1M6G641_9BACT</name>
<dbReference type="AlphaFoldDB" id="A0A1M6G641"/>
<sequence length="306" mass="34980">MYQLDNILVCLDLSDMDDSLIRYSNYLVEKFKPTTVTFLHVMKSYDIPEEIISAFPHLNEPISEVVKEELTEKINELFKHDKTTKTIISVKEGTTTDTIVRYAREQNITLTLMGKKIGYEGQGGIVRKVLNIVPSSVLLISETSQPKMDHLMVRMDFSKMSAMALRMAIRMKESTGAKISCHHVYKLPLKYFPQSSPKNDKKLMEHVERHSKKEYAKFIKKNKLEREEIPCTNSLDPENEEANILYRQALTIGADLILIGSKIKSEMAEILIDSTSEKLAAADKNIPAFIVKDRKQTMGFLKALFK</sequence>
<evidence type="ECO:0000313" key="3">
    <source>
        <dbReference type="EMBL" id="SHJ05415.1"/>
    </source>
</evidence>
<keyword evidence="4" id="KW-1185">Reference proteome</keyword>
<comment type="similarity">
    <text evidence="1">Belongs to the universal stress protein A family.</text>
</comment>
<dbReference type="InterPro" id="IPR014729">
    <property type="entry name" value="Rossmann-like_a/b/a_fold"/>
</dbReference>